<comment type="caution">
    <text evidence="2">The sequence shown here is derived from an EMBL/GenBank/DDBJ whole genome shotgun (WGS) entry which is preliminary data.</text>
</comment>
<gene>
    <name evidence="2" type="ORF">J4P68_35975</name>
</gene>
<dbReference type="Pfam" id="PF21941">
    <property type="entry name" value="SMEK_N"/>
    <property type="match status" value="1"/>
</dbReference>
<evidence type="ECO:0000313" key="3">
    <source>
        <dbReference type="Proteomes" id="UP000692816"/>
    </source>
</evidence>
<proteinExistence type="predicted"/>
<evidence type="ECO:0000259" key="1">
    <source>
        <dbReference type="Pfam" id="PF21941"/>
    </source>
</evidence>
<dbReference type="EMBL" id="JAGEPA010000001">
    <property type="protein sequence ID" value="MBO1434667.1"/>
    <property type="molecule type" value="Genomic_DNA"/>
</dbReference>
<feature type="domain" description="SMEK" evidence="1">
    <location>
        <begin position="10"/>
        <end position="144"/>
    </location>
</feature>
<dbReference type="NCBIfam" id="NF033859">
    <property type="entry name" value="SMEK_N"/>
    <property type="match status" value="1"/>
</dbReference>
<sequence length="339" mass="38044">MLTRGYFIGEIVDALSDIAGQVSTRGRLGLTDLNKHAEDFFKTILNHLFSLSLVNLNSERSNEPGLDLGDKTNKVAFQITATRTSAKVNDMLETLSDEQIAAYSKIRVLMIAGKQSSYTLDAGQCARASFSAEDIWDIHDLGKRCMDLTVDVLQLIYNHVHSELARIKIELEIPDTDGKYPTTLADFIEAIPKPQMSDLIKFNKLLEEEGVEEDLATTQNAFAAFSVALAKLPRITREFLVMLIERREIDRKHGNSRIEINADKLARISRYPDNAGELRVLDAYGFVWLDEPDEAGESAHWRVILPGLSPEQRLLFLQYMEANGIPLSRPLVALDFSAF</sequence>
<dbReference type="Proteomes" id="UP000692816">
    <property type="component" value="Unassembled WGS sequence"/>
</dbReference>
<reference evidence="2" key="1">
    <citation type="journal article" date="2021" name="Int. J. Syst. Evol. Microbiol.">
        <title>Bradyrhizobium septentrionale sp. nov. (sv. septentrionale) and Bradyrhizobium quebecense sp. nov. (sv. septentrionale) associated with legumes native to Canada possess rearranged symbiosis genes and numerous insertion sequences.</title>
        <authorList>
            <person name="Bromfield E.S.P."/>
            <person name="Cloutier S."/>
        </authorList>
    </citation>
    <scope>NUCLEOTIDE SEQUENCE</scope>
    <source>
        <strain evidence="2">12S5</strain>
    </source>
</reference>
<name>A0ABS3MTF0_9BRAD</name>
<dbReference type="InterPro" id="IPR047740">
    <property type="entry name" value="SMEK_dom"/>
</dbReference>
<evidence type="ECO:0000313" key="2">
    <source>
        <dbReference type="EMBL" id="MBO1434667.1"/>
    </source>
</evidence>
<organism evidence="2 3">
    <name type="scientific">Bradyrhizobium quebecense</name>
    <dbReference type="NCBI Taxonomy" id="2748629"/>
    <lineage>
        <taxon>Bacteria</taxon>
        <taxon>Pseudomonadati</taxon>
        <taxon>Pseudomonadota</taxon>
        <taxon>Alphaproteobacteria</taxon>
        <taxon>Hyphomicrobiales</taxon>
        <taxon>Nitrobacteraceae</taxon>
        <taxon>Bradyrhizobium</taxon>
    </lineage>
</organism>
<keyword evidence="3" id="KW-1185">Reference proteome</keyword>
<accession>A0ABS3MTF0</accession>
<dbReference type="RefSeq" id="WP_207837883.1">
    <property type="nucleotide sequence ID" value="NZ_CP088282.1"/>
</dbReference>
<protein>
    <submittedName>
        <fullName evidence="2">SMEK domain-containing protein</fullName>
    </submittedName>
</protein>